<evidence type="ECO:0000313" key="6">
    <source>
        <dbReference type="EMBL" id="MXP78597.1"/>
    </source>
</evidence>
<dbReference type="InterPro" id="IPR007170">
    <property type="entry name" value="SpoVG"/>
</dbReference>
<keyword evidence="3" id="KW-0131">Cell cycle</keyword>
<proteinExistence type="predicted"/>
<evidence type="ECO:0000256" key="2">
    <source>
        <dbReference type="ARBA" id="ARBA00023210"/>
    </source>
</evidence>
<gene>
    <name evidence="6" type="ORF">GN277_25635</name>
</gene>
<dbReference type="GO" id="GO:0000917">
    <property type="term" value="P:division septum assembly"/>
    <property type="evidence" value="ECO:0007669"/>
    <property type="project" value="UniProtKB-KW"/>
</dbReference>
<dbReference type="Pfam" id="PF18842">
    <property type="entry name" value="LPD26"/>
    <property type="match status" value="1"/>
</dbReference>
<comment type="caution">
    <text evidence="6">The sequence shown here is derived from an EMBL/GenBank/DDBJ whole genome shotgun (WGS) entry which is preliminary data.</text>
</comment>
<evidence type="ECO:0000256" key="3">
    <source>
        <dbReference type="ARBA" id="ARBA00023306"/>
    </source>
</evidence>
<dbReference type="EMBL" id="WUQX01000001">
    <property type="protein sequence ID" value="MXP78597.1"/>
    <property type="molecule type" value="Genomic_DNA"/>
</dbReference>
<organism evidence="6 7">
    <name type="scientific">Sporofaciens musculi</name>
    <dbReference type="NCBI Taxonomy" id="2681861"/>
    <lineage>
        <taxon>Bacteria</taxon>
        <taxon>Bacillati</taxon>
        <taxon>Bacillota</taxon>
        <taxon>Clostridia</taxon>
        <taxon>Lachnospirales</taxon>
        <taxon>Lachnospiraceae</taxon>
        <taxon>Sporofaciens</taxon>
    </lineage>
</organism>
<dbReference type="SUPFAM" id="SSF160537">
    <property type="entry name" value="SpoVG-like"/>
    <property type="match status" value="1"/>
</dbReference>
<dbReference type="PANTHER" id="PTHR38429">
    <property type="entry name" value="SEPTATION PROTEIN SPOVG-RELATED"/>
    <property type="match status" value="1"/>
</dbReference>
<dbReference type="Proteomes" id="UP000460412">
    <property type="component" value="Unassembled WGS sequence"/>
</dbReference>
<evidence type="ECO:0000313" key="7">
    <source>
        <dbReference type="Proteomes" id="UP000460412"/>
    </source>
</evidence>
<keyword evidence="2" id="KW-0717">Septation</keyword>
<reference evidence="6 7" key="1">
    <citation type="submission" date="2019-12" db="EMBL/GenBank/DDBJ databases">
        <title>Sporaefaciens musculi gen. nov., sp. nov., a novel bacterium isolated from the caecum of an obese mouse.</title>
        <authorList>
            <person name="Rasmussen T.S."/>
            <person name="Streidl T."/>
            <person name="Hitch T.C.A."/>
            <person name="Wortmann E."/>
            <person name="Deptula P."/>
            <person name="Hansen M."/>
            <person name="Nielsen D.S."/>
            <person name="Clavel T."/>
            <person name="Vogensen F.K."/>
        </authorList>
    </citation>
    <scope>NUCLEOTIDE SEQUENCE [LARGE SCALE GENOMIC DNA]</scope>
    <source>
        <strain evidence="6 7">WCA-9-b2</strain>
    </source>
</reference>
<keyword evidence="1" id="KW-0132">Cell division</keyword>
<dbReference type="Gene3D" id="3.30.1120.40">
    <property type="entry name" value="Stage V sporulation protein G"/>
    <property type="match status" value="1"/>
</dbReference>
<feature type="compositionally biased region" description="Low complexity" evidence="4">
    <location>
        <begin position="185"/>
        <end position="196"/>
    </location>
</feature>
<evidence type="ECO:0000256" key="1">
    <source>
        <dbReference type="ARBA" id="ARBA00022618"/>
    </source>
</evidence>
<dbReference type="Pfam" id="PF04026">
    <property type="entry name" value="SpoVG"/>
    <property type="match status" value="1"/>
</dbReference>
<sequence>MEEKRMPARYRMDETGQMRRTWNGKLPEEFNEKDMLLFAIDTDLTLNGRVSADTLDAVRKAGYSYENGALMPLEMDHQKEAKMEQQNNTMEISVKVYPVQKESGNLLAFASATIGGCFAVNGIRVMNSEKGKFVAMPSSKGGDGKYHDICCPTTAEMRKALDAAVKGEYEKAVEKPSLRGALQSAAKEAAARPAPEGQRTADKGAR</sequence>
<protein>
    <recommendedName>
        <fullName evidence="5">Large polyvalent protein associated domain-containing protein</fullName>
    </recommendedName>
</protein>
<keyword evidence="7" id="KW-1185">Reference proteome</keyword>
<dbReference type="InterPro" id="IPR040936">
    <property type="entry name" value="LPD26"/>
</dbReference>
<dbReference type="AlphaFoldDB" id="A0A7X3SLI1"/>
<dbReference type="InterPro" id="IPR036751">
    <property type="entry name" value="SpoVG_sf"/>
</dbReference>
<dbReference type="PANTHER" id="PTHR38429:SF1">
    <property type="entry name" value="SEPTATION PROTEIN SPOVG-RELATED"/>
    <property type="match status" value="1"/>
</dbReference>
<evidence type="ECO:0000259" key="5">
    <source>
        <dbReference type="Pfam" id="PF18842"/>
    </source>
</evidence>
<dbReference type="GO" id="GO:0030435">
    <property type="term" value="P:sporulation resulting in formation of a cellular spore"/>
    <property type="evidence" value="ECO:0007669"/>
    <property type="project" value="InterPro"/>
</dbReference>
<accession>A0A7X3SLI1</accession>
<evidence type="ECO:0000256" key="4">
    <source>
        <dbReference type="SAM" id="MobiDB-lite"/>
    </source>
</evidence>
<feature type="region of interest" description="Disordered" evidence="4">
    <location>
        <begin position="172"/>
        <end position="206"/>
    </location>
</feature>
<name>A0A7X3SLI1_9FIRM</name>
<feature type="domain" description="Large polyvalent protein associated" evidence="5">
    <location>
        <begin position="16"/>
        <end position="71"/>
    </location>
</feature>
<dbReference type="RefSeq" id="WP_159755444.1">
    <property type="nucleotide sequence ID" value="NZ_WUQX01000001.1"/>
</dbReference>